<evidence type="ECO:0000259" key="7">
    <source>
        <dbReference type="PROSITE" id="PS50240"/>
    </source>
</evidence>
<evidence type="ECO:0000256" key="1">
    <source>
        <dbReference type="ARBA" id="ARBA00022670"/>
    </source>
</evidence>
<dbReference type="PROSITE" id="PS50240">
    <property type="entry name" value="TRYPSIN_DOM"/>
    <property type="match status" value="1"/>
</dbReference>
<dbReference type="CDD" id="cd00190">
    <property type="entry name" value="Tryp_SPc"/>
    <property type="match status" value="1"/>
</dbReference>
<dbReference type="AlphaFoldDB" id="A0A813XA47"/>
<dbReference type="PANTHER" id="PTHR24252:SF7">
    <property type="entry name" value="HYALIN"/>
    <property type="match status" value="1"/>
</dbReference>
<dbReference type="InterPro" id="IPR018114">
    <property type="entry name" value="TRYPSIN_HIS"/>
</dbReference>
<protein>
    <recommendedName>
        <fullName evidence="7">Peptidase S1 domain-containing protein</fullName>
    </recommendedName>
</protein>
<dbReference type="InterPro" id="IPR001314">
    <property type="entry name" value="Peptidase_S1A"/>
</dbReference>
<sequence length="408" mass="44360">MLLVTALLVVLATSAFGQHQLNVRDNGKLCSQWIAITGGQVSLSYTHHQECATQVGIEQSGMNVRLCCQAVATTTSSSVFPRECVTALLVVLATSAFGQHQLNVRDNGKLCSQWIAITGGQVSLSYAQNQECATQVGIEQSGMNVRLCCQAVATTTSSSVFPRECGKQKYQPSSAHRIVGGVQAHPNSWPWQVRLQAGNSLCGGSLIDTRHVLTAAHCLKIPIVAQEYKVFVGLHDINQPIYGEQQIVAERVFMHEQYNKNTQENDIAIIRLSKPVTISDKINVICLPGSEANNVNETVWTSGWGTTSFQGETSPVLKQTALHTMPNRCGQIYGNYNNQKQMCAGAYGGGRDTCQGDSGGPLMYESNGQWFLNGVVSYGHECARDGYPGVYARVSYYVPWINSKITTA</sequence>
<dbReference type="PANTHER" id="PTHR24252">
    <property type="entry name" value="ACROSIN-RELATED"/>
    <property type="match status" value="1"/>
</dbReference>
<reference evidence="8" key="1">
    <citation type="submission" date="2021-02" db="EMBL/GenBank/DDBJ databases">
        <authorList>
            <person name="Nowell W R."/>
        </authorList>
    </citation>
    <scope>NUCLEOTIDE SEQUENCE</scope>
</reference>
<dbReference type="EMBL" id="CAJNOG010000061">
    <property type="protein sequence ID" value="CAF0867580.1"/>
    <property type="molecule type" value="Genomic_DNA"/>
</dbReference>
<keyword evidence="4" id="KW-1015">Disulfide bond</keyword>
<feature type="chain" id="PRO_5032294448" description="Peptidase S1 domain-containing protein" evidence="6">
    <location>
        <begin position="18"/>
        <end position="408"/>
    </location>
</feature>
<dbReference type="PRINTS" id="PR00722">
    <property type="entry name" value="CHYMOTRYPSIN"/>
</dbReference>
<comment type="caution">
    <text evidence="8">The sequence shown here is derived from an EMBL/GenBank/DDBJ whole genome shotgun (WGS) entry which is preliminary data.</text>
</comment>
<dbReference type="FunFam" id="2.40.10.10:FF:000003">
    <property type="entry name" value="Transmembrane serine protease 3"/>
    <property type="match status" value="1"/>
</dbReference>
<evidence type="ECO:0000256" key="5">
    <source>
        <dbReference type="RuleBase" id="RU363034"/>
    </source>
</evidence>
<dbReference type="GO" id="GO:0006508">
    <property type="term" value="P:proteolysis"/>
    <property type="evidence" value="ECO:0007669"/>
    <property type="project" value="UniProtKB-KW"/>
</dbReference>
<dbReference type="SMART" id="SM00020">
    <property type="entry name" value="Tryp_SPc"/>
    <property type="match status" value="1"/>
</dbReference>
<evidence type="ECO:0000256" key="3">
    <source>
        <dbReference type="ARBA" id="ARBA00022825"/>
    </source>
</evidence>
<dbReference type="Gene3D" id="2.40.10.10">
    <property type="entry name" value="Trypsin-like serine proteases"/>
    <property type="match status" value="1"/>
</dbReference>
<dbReference type="SUPFAM" id="SSF50494">
    <property type="entry name" value="Trypsin-like serine proteases"/>
    <property type="match status" value="1"/>
</dbReference>
<dbReference type="PROSITE" id="PS00135">
    <property type="entry name" value="TRYPSIN_SER"/>
    <property type="match status" value="1"/>
</dbReference>
<dbReference type="InterPro" id="IPR043504">
    <property type="entry name" value="Peptidase_S1_PA_chymotrypsin"/>
</dbReference>
<evidence type="ECO:0000256" key="6">
    <source>
        <dbReference type="SAM" id="SignalP"/>
    </source>
</evidence>
<keyword evidence="2 5" id="KW-0378">Hydrolase</keyword>
<dbReference type="InterPro" id="IPR009003">
    <property type="entry name" value="Peptidase_S1_PA"/>
</dbReference>
<evidence type="ECO:0000256" key="4">
    <source>
        <dbReference type="ARBA" id="ARBA00023157"/>
    </source>
</evidence>
<dbReference type="Pfam" id="PF00089">
    <property type="entry name" value="Trypsin"/>
    <property type="match status" value="1"/>
</dbReference>
<proteinExistence type="predicted"/>
<feature type="signal peptide" evidence="6">
    <location>
        <begin position="1"/>
        <end position="17"/>
    </location>
</feature>
<organism evidence="8 9">
    <name type="scientific">Adineta steineri</name>
    <dbReference type="NCBI Taxonomy" id="433720"/>
    <lineage>
        <taxon>Eukaryota</taxon>
        <taxon>Metazoa</taxon>
        <taxon>Spiralia</taxon>
        <taxon>Gnathifera</taxon>
        <taxon>Rotifera</taxon>
        <taxon>Eurotatoria</taxon>
        <taxon>Bdelloidea</taxon>
        <taxon>Adinetida</taxon>
        <taxon>Adinetidae</taxon>
        <taxon>Adineta</taxon>
    </lineage>
</organism>
<name>A0A813XA47_9BILA</name>
<keyword evidence="1 5" id="KW-0645">Protease</keyword>
<gene>
    <name evidence="8" type="ORF">JYZ213_LOCUS8773</name>
</gene>
<dbReference type="InterPro" id="IPR001254">
    <property type="entry name" value="Trypsin_dom"/>
</dbReference>
<evidence type="ECO:0000313" key="8">
    <source>
        <dbReference type="EMBL" id="CAF0867580.1"/>
    </source>
</evidence>
<evidence type="ECO:0000256" key="2">
    <source>
        <dbReference type="ARBA" id="ARBA00022801"/>
    </source>
</evidence>
<evidence type="ECO:0000313" key="9">
    <source>
        <dbReference type="Proteomes" id="UP000663845"/>
    </source>
</evidence>
<feature type="domain" description="Peptidase S1" evidence="7">
    <location>
        <begin position="178"/>
        <end position="406"/>
    </location>
</feature>
<dbReference type="Proteomes" id="UP000663845">
    <property type="component" value="Unassembled WGS sequence"/>
</dbReference>
<keyword evidence="3 5" id="KW-0720">Serine protease</keyword>
<dbReference type="GO" id="GO:0004252">
    <property type="term" value="F:serine-type endopeptidase activity"/>
    <property type="evidence" value="ECO:0007669"/>
    <property type="project" value="InterPro"/>
</dbReference>
<keyword evidence="6" id="KW-0732">Signal</keyword>
<dbReference type="PROSITE" id="PS00134">
    <property type="entry name" value="TRYPSIN_HIS"/>
    <property type="match status" value="1"/>
</dbReference>
<accession>A0A813XA47</accession>
<dbReference type="InterPro" id="IPR033116">
    <property type="entry name" value="TRYPSIN_SER"/>
</dbReference>